<gene>
    <name evidence="5" type="ORF">L198_01573</name>
</gene>
<dbReference type="EMBL" id="AWGH01000003">
    <property type="protein sequence ID" value="ODO06341.1"/>
    <property type="molecule type" value="Genomic_DNA"/>
</dbReference>
<evidence type="ECO:0000259" key="4">
    <source>
        <dbReference type="Pfam" id="PF18972"/>
    </source>
</evidence>
<dbReference type="GO" id="GO:0006457">
    <property type="term" value="P:protein folding"/>
    <property type="evidence" value="ECO:0007669"/>
    <property type="project" value="TreeGrafter"/>
</dbReference>
<dbReference type="InterPro" id="IPR011990">
    <property type="entry name" value="TPR-like_helical_dom_sf"/>
</dbReference>
<dbReference type="PANTHER" id="PTHR46035:SF1">
    <property type="entry name" value="TETRATRICOPEPTIDE REPEAT PROTEIN 4"/>
    <property type="match status" value="1"/>
</dbReference>
<dbReference type="OrthoDB" id="1724687at2759"/>
<evidence type="ECO:0000256" key="2">
    <source>
        <dbReference type="ARBA" id="ARBA00022803"/>
    </source>
</evidence>
<dbReference type="GO" id="GO:0005829">
    <property type="term" value="C:cytosol"/>
    <property type="evidence" value="ECO:0007669"/>
    <property type="project" value="TreeGrafter"/>
</dbReference>
<dbReference type="PANTHER" id="PTHR46035">
    <property type="entry name" value="TETRATRICOPEPTIDE REPEAT PROTEIN 4"/>
    <property type="match status" value="1"/>
</dbReference>
<feature type="compositionally biased region" description="Pro residues" evidence="3">
    <location>
        <begin position="243"/>
        <end position="253"/>
    </location>
</feature>
<evidence type="ECO:0000313" key="5">
    <source>
        <dbReference type="EMBL" id="ODO06341.1"/>
    </source>
</evidence>
<name>A0A1E3JZU5_9TREE</name>
<evidence type="ECO:0000256" key="3">
    <source>
        <dbReference type="SAM" id="MobiDB-lite"/>
    </source>
</evidence>
<dbReference type="GO" id="GO:0051879">
    <property type="term" value="F:Hsp90 protein binding"/>
    <property type="evidence" value="ECO:0007669"/>
    <property type="project" value="InterPro"/>
</dbReference>
<dbReference type="AlphaFoldDB" id="A0A1E3JZU5"/>
<evidence type="ECO:0000256" key="1">
    <source>
        <dbReference type="ARBA" id="ARBA00022737"/>
    </source>
</evidence>
<dbReference type="InterPro" id="IPR044059">
    <property type="entry name" value="Csn1/TTC4_wheel"/>
</dbReference>
<sequence>MSAEEPDFLDQLIAAHEANPNPSQKEVTYEDFQKVLDSTPLFMRETPEEGPDGNHPILDALKTLVFDGEGDEVALNLKNHGNELYGQKSYADAIVAYTQAIDAKPADHRLRITLYNNRAASHLMLRKYSSVLEDTSSTIAIYSAGKKSGLDQDKGLVKALWRSAQALVALRRWQEAGDVIPRGADLAKEVGEDTEGWDKLRVQVEKGIKQAEEHAERLRRETMTKLALKQAVSDRGLIILDTPSPPDNPNPPHFDPDSIPPTDNESGWAPPTPHTPVVFPVFLLYPSYSQSDFITHFHENSAFEDQLAVMFPTSPSNPQVPWTEWDEKHEYYVPNLVLYVETSEKRLLKVGKELTLREVLLKAKRDAKGSVKKDGVVLRDGLLSFVILIKGAQERAWIEEFKKARDAAQ</sequence>
<dbReference type="RefSeq" id="XP_019034441.1">
    <property type="nucleotide sequence ID" value="XM_019173736.1"/>
</dbReference>
<dbReference type="GO" id="GO:0005634">
    <property type="term" value="C:nucleus"/>
    <property type="evidence" value="ECO:0007669"/>
    <property type="project" value="TreeGrafter"/>
</dbReference>
<keyword evidence="1" id="KW-0677">Repeat</keyword>
<dbReference type="Pfam" id="PF18972">
    <property type="entry name" value="Wheel"/>
    <property type="match status" value="1"/>
</dbReference>
<dbReference type="Proteomes" id="UP000094819">
    <property type="component" value="Unassembled WGS sequence"/>
</dbReference>
<dbReference type="SUPFAM" id="SSF48452">
    <property type="entry name" value="TPR-like"/>
    <property type="match status" value="1"/>
</dbReference>
<protein>
    <submittedName>
        <fullName evidence="5">TPR repeat protein</fullName>
    </submittedName>
</protein>
<keyword evidence="2" id="KW-0802">TPR repeat</keyword>
<dbReference type="GO" id="GO:0030544">
    <property type="term" value="F:Hsp70 protein binding"/>
    <property type="evidence" value="ECO:0007669"/>
    <property type="project" value="TreeGrafter"/>
</dbReference>
<evidence type="ECO:0000313" key="6">
    <source>
        <dbReference type="Proteomes" id="UP000094819"/>
    </source>
</evidence>
<accession>A0A1E3JZU5</accession>
<feature type="domain" description="Cns1/TTC4 wheel" evidence="4">
    <location>
        <begin position="273"/>
        <end position="401"/>
    </location>
</feature>
<comment type="caution">
    <text evidence="5">The sequence shown here is derived from an EMBL/GenBank/DDBJ whole genome shotgun (WGS) entry which is preliminary data.</text>
</comment>
<feature type="region of interest" description="Disordered" evidence="3">
    <location>
        <begin position="242"/>
        <end position="271"/>
    </location>
</feature>
<organism evidence="5 6">
    <name type="scientific">Cryptococcus wingfieldii CBS 7118</name>
    <dbReference type="NCBI Taxonomy" id="1295528"/>
    <lineage>
        <taxon>Eukaryota</taxon>
        <taxon>Fungi</taxon>
        <taxon>Dikarya</taxon>
        <taxon>Basidiomycota</taxon>
        <taxon>Agaricomycotina</taxon>
        <taxon>Tremellomycetes</taxon>
        <taxon>Tremellales</taxon>
        <taxon>Cryptococcaceae</taxon>
        <taxon>Cryptococcus</taxon>
    </lineage>
</organism>
<dbReference type="Gene3D" id="1.25.40.10">
    <property type="entry name" value="Tetratricopeptide repeat domain"/>
    <property type="match status" value="1"/>
</dbReference>
<reference evidence="5 6" key="1">
    <citation type="submission" date="2016-06" db="EMBL/GenBank/DDBJ databases">
        <title>Evolution of pathogenesis and genome organization in the Tremellales.</title>
        <authorList>
            <person name="Cuomo C."/>
            <person name="Litvintseva A."/>
            <person name="Heitman J."/>
            <person name="Chen Y."/>
            <person name="Sun S."/>
            <person name="Springer D."/>
            <person name="Dromer F."/>
            <person name="Young S."/>
            <person name="Zeng Q."/>
            <person name="Chapman S."/>
            <person name="Gujja S."/>
            <person name="Saif S."/>
            <person name="Birren B."/>
        </authorList>
    </citation>
    <scope>NUCLEOTIDE SEQUENCE [LARGE SCALE GENOMIC DNA]</scope>
    <source>
        <strain evidence="5 6">CBS 7118</strain>
    </source>
</reference>
<keyword evidence="6" id="KW-1185">Reference proteome</keyword>
<proteinExistence type="predicted"/>
<dbReference type="GeneID" id="30190786"/>